<dbReference type="SMART" id="SM00100">
    <property type="entry name" value="cNMP"/>
    <property type="match status" value="1"/>
</dbReference>
<dbReference type="OrthoDB" id="680421at2"/>
<dbReference type="PROSITE" id="PS50042">
    <property type="entry name" value="CNMP_BINDING_3"/>
    <property type="match status" value="1"/>
</dbReference>
<gene>
    <name evidence="2" type="ORF">E0486_13950</name>
</gene>
<reference evidence="2 3" key="1">
    <citation type="submission" date="2019-03" db="EMBL/GenBank/DDBJ databases">
        <authorList>
            <person name="Kim M.K.M."/>
        </authorList>
    </citation>
    <scope>NUCLEOTIDE SEQUENCE [LARGE SCALE GENOMIC DNA]</scope>
    <source>
        <strain evidence="2 3">17J68-15</strain>
    </source>
</reference>
<keyword evidence="3" id="KW-1185">Reference proteome</keyword>
<dbReference type="InterPro" id="IPR018490">
    <property type="entry name" value="cNMP-bd_dom_sf"/>
</dbReference>
<accession>A0A4R4E1C3</accession>
<dbReference type="InterPro" id="IPR014710">
    <property type="entry name" value="RmlC-like_jellyroll"/>
</dbReference>
<feature type="domain" description="Cyclic nucleotide-binding" evidence="1">
    <location>
        <begin position="11"/>
        <end position="122"/>
    </location>
</feature>
<dbReference type="Proteomes" id="UP000295164">
    <property type="component" value="Unassembled WGS sequence"/>
</dbReference>
<comment type="caution">
    <text evidence="2">The sequence shown here is derived from an EMBL/GenBank/DDBJ whole genome shotgun (WGS) entry which is preliminary data.</text>
</comment>
<sequence length="189" mass="21056">MKEPFFATLAAITPLGAGTLADIDRCLTATHAPKGTVLVRAGAPSDKMYFLLRGAARAYYFHQDKEYTDWFVFENMFFCSILAFFGGQESAQCIETLEDSDLLILTRAQIDALSAAHEDMQRLNNLLLTHALVTLQQSIIDQRFKTAPERYANLMATYPLALQRVPLKHIATFLGVAPETLSRIRAAVI</sequence>
<dbReference type="RefSeq" id="WP_131852829.1">
    <property type="nucleotide sequence ID" value="NZ_SKFH01000027.1"/>
</dbReference>
<proteinExistence type="predicted"/>
<evidence type="ECO:0000259" key="1">
    <source>
        <dbReference type="PROSITE" id="PS50042"/>
    </source>
</evidence>
<evidence type="ECO:0000313" key="3">
    <source>
        <dbReference type="Proteomes" id="UP000295164"/>
    </source>
</evidence>
<organism evidence="2 3">
    <name type="scientific">Flaviaesturariibacter aridisoli</name>
    <dbReference type="NCBI Taxonomy" id="2545761"/>
    <lineage>
        <taxon>Bacteria</taxon>
        <taxon>Pseudomonadati</taxon>
        <taxon>Bacteroidota</taxon>
        <taxon>Chitinophagia</taxon>
        <taxon>Chitinophagales</taxon>
        <taxon>Chitinophagaceae</taxon>
        <taxon>Flaviaestuariibacter</taxon>
    </lineage>
</organism>
<dbReference type="Pfam" id="PF00027">
    <property type="entry name" value="cNMP_binding"/>
    <property type="match status" value="1"/>
</dbReference>
<name>A0A4R4E1C3_9BACT</name>
<dbReference type="AlphaFoldDB" id="A0A4R4E1C3"/>
<dbReference type="Gene3D" id="2.60.120.10">
    <property type="entry name" value="Jelly Rolls"/>
    <property type="match status" value="1"/>
</dbReference>
<dbReference type="CDD" id="cd00038">
    <property type="entry name" value="CAP_ED"/>
    <property type="match status" value="1"/>
</dbReference>
<dbReference type="SUPFAM" id="SSF51206">
    <property type="entry name" value="cAMP-binding domain-like"/>
    <property type="match status" value="1"/>
</dbReference>
<dbReference type="EMBL" id="SKFH01000027">
    <property type="protein sequence ID" value="TCZ68381.1"/>
    <property type="molecule type" value="Genomic_DNA"/>
</dbReference>
<evidence type="ECO:0000313" key="2">
    <source>
        <dbReference type="EMBL" id="TCZ68381.1"/>
    </source>
</evidence>
<protein>
    <submittedName>
        <fullName evidence="2">Crp/Fnr family transcriptional regulator</fullName>
    </submittedName>
</protein>
<dbReference type="InterPro" id="IPR000595">
    <property type="entry name" value="cNMP-bd_dom"/>
</dbReference>